<evidence type="ECO:0000313" key="2">
    <source>
        <dbReference type="Proteomes" id="UP001144204"/>
    </source>
</evidence>
<comment type="caution">
    <text evidence="1">The sequence shown here is derived from an EMBL/GenBank/DDBJ whole genome shotgun (WGS) entry which is preliminary data.</text>
</comment>
<dbReference type="RefSeq" id="WP_286137158.1">
    <property type="nucleotide sequence ID" value="NZ_BRPL01000004.1"/>
</dbReference>
<proteinExistence type="predicted"/>
<keyword evidence="2" id="KW-1185">Reference proteome</keyword>
<reference evidence="1" key="2">
    <citation type="journal article" date="2023" name="PLoS ONE">
        <title>Philodulcilactobacillus myokoensis gen. nov., sp. nov., a fructophilic, acidophilic, and agar-phobic lactic acid bacterium isolated from fermented vegetable extracts.</title>
        <authorList>
            <person name="Kouya T."/>
            <person name="Ishiyama Y."/>
            <person name="Ohashi S."/>
            <person name="Kumakubo R."/>
            <person name="Yamazaki T."/>
            <person name="Otaki T."/>
        </authorList>
    </citation>
    <scope>NUCLEOTIDE SEQUENCE</scope>
    <source>
        <strain evidence="1">WR16-4</strain>
    </source>
</reference>
<accession>A0A9W6B2E5</accession>
<name>A0A9W6B2E5_9LACO</name>
<sequence length="434" mass="50640">MLNKHDEHKIIKTKRKQVVKSKIPSNVIGIVRYNHDDNQGYHYNDFKNLNYFRNAKLKFKKNRNNFNLNPFQKGIIHLFVSGFDNKRKVYILTQQYGFISNPLEVKNEPIIFICSVKDLFYQSRMYNKLDMPIGHWDAFIVSKINQNGNSKPVIIVQHRPTIDDNINFLINDTKKFNAVGKKLYLIGRVRCINPRIGMWVTYHNASIFMPNRYIYGYRKKKDHYEKKRRFYSLRCCDIYHIGQRVKMIVILPQNGDQSEDGVLLAPANPPRVPTCLDKLNSIKPILNKVQGGFITGQRLKTQYVHINSGLDVMVKRTNHLINSLVPVVATHVVGKAKFISGVNKVNYEDHYKYLKAMLAPSVDHNGHRYVWVNQNIMFEITNENDLPSRLNNEIVYIQISIIRVRGYISDETTGERLLNEYEAQDVANHRSITN</sequence>
<evidence type="ECO:0000313" key="1">
    <source>
        <dbReference type="EMBL" id="GLB47622.1"/>
    </source>
</evidence>
<gene>
    <name evidence="1" type="ORF">WR164_16010</name>
</gene>
<organism evidence="1 2">
    <name type="scientific">Philodulcilactobacillus myokoensis</name>
    <dbReference type="NCBI Taxonomy" id="2929573"/>
    <lineage>
        <taxon>Bacteria</taxon>
        <taxon>Bacillati</taxon>
        <taxon>Bacillota</taxon>
        <taxon>Bacilli</taxon>
        <taxon>Lactobacillales</taxon>
        <taxon>Lactobacillaceae</taxon>
        <taxon>Philodulcilactobacillus</taxon>
    </lineage>
</organism>
<dbReference type="EMBL" id="BRPL01000004">
    <property type="protein sequence ID" value="GLB47622.1"/>
    <property type="molecule type" value="Genomic_DNA"/>
</dbReference>
<dbReference type="AlphaFoldDB" id="A0A9W6B2E5"/>
<protein>
    <submittedName>
        <fullName evidence="1">Uncharacterized protein</fullName>
    </submittedName>
</protein>
<dbReference type="Proteomes" id="UP001144204">
    <property type="component" value="Unassembled WGS sequence"/>
</dbReference>
<reference evidence="1" key="1">
    <citation type="submission" date="2022-07" db="EMBL/GenBank/DDBJ databases">
        <authorList>
            <person name="Kouya T."/>
            <person name="Ishiyama Y."/>
        </authorList>
    </citation>
    <scope>NUCLEOTIDE SEQUENCE</scope>
    <source>
        <strain evidence="1">WR16-4</strain>
    </source>
</reference>